<dbReference type="OMA" id="REQSPKH"/>
<keyword evidence="4" id="KW-0963">Cytoplasm</keyword>
<dbReference type="GO" id="GO:0005819">
    <property type="term" value="C:spindle"/>
    <property type="evidence" value="ECO:0007669"/>
    <property type="project" value="UniProtKB-SubCell"/>
</dbReference>
<feature type="compositionally biased region" description="Polar residues" evidence="12">
    <location>
        <begin position="501"/>
        <end position="517"/>
    </location>
</feature>
<evidence type="ECO:0000256" key="12">
    <source>
        <dbReference type="SAM" id="MobiDB-lite"/>
    </source>
</evidence>
<dbReference type="Proteomes" id="UP000030746">
    <property type="component" value="Unassembled WGS sequence"/>
</dbReference>
<organism evidence="13 14">
    <name type="scientific">Lottia gigantea</name>
    <name type="common">Giant owl limpet</name>
    <dbReference type="NCBI Taxonomy" id="225164"/>
    <lineage>
        <taxon>Eukaryota</taxon>
        <taxon>Metazoa</taxon>
        <taxon>Spiralia</taxon>
        <taxon>Lophotrochozoa</taxon>
        <taxon>Mollusca</taxon>
        <taxon>Gastropoda</taxon>
        <taxon>Patellogastropoda</taxon>
        <taxon>Lottioidea</taxon>
        <taxon>Lottiidae</taxon>
        <taxon>Lottia</taxon>
    </lineage>
</organism>
<feature type="region of interest" description="Disordered" evidence="12">
    <location>
        <begin position="614"/>
        <end position="638"/>
    </location>
</feature>
<name>V4BHH1_LOTGI</name>
<feature type="compositionally biased region" description="Basic residues" evidence="12">
    <location>
        <begin position="15"/>
        <end position="25"/>
    </location>
</feature>
<keyword evidence="8" id="KW-0206">Cytoskeleton</keyword>
<evidence type="ECO:0000256" key="8">
    <source>
        <dbReference type="ARBA" id="ARBA00023212"/>
    </source>
</evidence>
<accession>V4BHH1</accession>
<dbReference type="PANTHER" id="PTHR31167">
    <property type="entry name" value="SPINDLE AND CENTRIOLE ASSOCIATED PROTEIN 1 SPICE1"/>
    <property type="match status" value="1"/>
</dbReference>
<dbReference type="GO" id="GO:0046599">
    <property type="term" value="P:regulation of centriole replication"/>
    <property type="evidence" value="ECO:0007669"/>
    <property type="project" value="TreeGrafter"/>
</dbReference>
<evidence type="ECO:0000256" key="10">
    <source>
        <dbReference type="ARBA" id="ARBA00030722"/>
    </source>
</evidence>
<dbReference type="GO" id="GO:0090307">
    <property type="term" value="P:mitotic spindle assembly"/>
    <property type="evidence" value="ECO:0007669"/>
    <property type="project" value="InterPro"/>
</dbReference>
<protein>
    <recommendedName>
        <fullName evidence="3">Spindle and centriole-associated protein 1</fullName>
    </recommendedName>
    <alternativeName>
        <fullName evidence="10">Coiled-coil domain-containing protein 52</fullName>
    </alternativeName>
</protein>
<dbReference type="RefSeq" id="XP_009061119.1">
    <property type="nucleotide sequence ID" value="XM_009062871.1"/>
</dbReference>
<dbReference type="EMBL" id="KB202752">
    <property type="protein sequence ID" value="ESO88089.1"/>
    <property type="molecule type" value="Genomic_DNA"/>
</dbReference>
<feature type="region of interest" description="Disordered" evidence="12">
    <location>
        <begin position="161"/>
        <end position="188"/>
    </location>
</feature>
<feature type="compositionally biased region" description="Polar residues" evidence="12">
    <location>
        <begin position="230"/>
        <end position="250"/>
    </location>
</feature>
<evidence type="ECO:0000256" key="1">
    <source>
        <dbReference type="ARBA" id="ARBA00004114"/>
    </source>
</evidence>
<feature type="compositionally biased region" description="Polar residues" evidence="12">
    <location>
        <begin position="445"/>
        <end position="458"/>
    </location>
</feature>
<keyword evidence="14" id="KW-1185">Reference proteome</keyword>
<evidence type="ECO:0000313" key="14">
    <source>
        <dbReference type="Proteomes" id="UP000030746"/>
    </source>
</evidence>
<reference evidence="13 14" key="1">
    <citation type="journal article" date="2013" name="Nature">
        <title>Insights into bilaterian evolution from three spiralian genomes.</title>
        <authorList>
            <person name="Simakov O."/>
            <person name="Marletaz F."/>
            <person name="Cho S.J."/>
            <person name="Edsinger-Gonzales E."/>
            <person name="Havlak P."/>
            <person name="Hellsten U."/>
            <person name="Kuo D.H."/>
            <person name="Larsson T."/>
            <person name="Lv J."/>
            <person name="Arendt D."/>
            <person name="Savage R."/>
            <person name="Osoegawa K."/>
            <person name="de Jong P."/>
            <person name="Grimwood J."/>
            <person name="Chapman J.A."/>
            <person name="Shapiro H."/>
            <person name="Aerts A."/>
            <person name="Otillar R.P."/>
            <person name="Terry A.Y."/>
            <person name="Boore J.L."/>
            <person name="Grigoriev I.V."/>
            <person name="Lindberg D.R."/>
            <person name="Seaver E.C."/>
            <person name="Weisblat D.A."/>
            <person name="Putnam N.H."/>
            <person name="Rokhsar D.S."/>
        </authorList>
    </citation>
    <scope>NUCLEOTIDE SEQUENCE [LARGE SCALE GENOMIC DNA]</scope>
</reference>
<keyword evidence="7 11" id="KW-0175">Coiled coil</keyword>
<dbReference type="GO" id="GO:0051301">
    <property type="term" value="P:cell division"/>
    <property type="evidence" value="ECO:0007669"/>
    <property type="project" value="UniProtKB-KW"/>
</dbReference>
<feature type="region of interest" description="Disordered" evidence="12">
    <location>
        <begin position="558"/>
        <end position="585"/>
    </location>
</feature>
<dbReference type="KEGG" id="lgi:LOTGIDRAFT_234670"/>
<evidence type="ECO:0000256" key="3">
    <source>
        <dbReference type="ARBA" id="ARBA00018313"/>
    </source>
</evidence>
<feature type="region of interest" description="Disordered" evidence="12">
    <location>
        <begin position="490"/>
        <end position="517"/>
    </location>
</feature>
<evidence type="ECO:0000256" key="4">
    <source>
        <dbReference type="ARBA" id="ARBA00022490"/>
    </source>
</evidence>
<feature type="region of interest" description="Disordered" evidence="12">
    <location>
        <begin position="1"/>
        <end position="26"/>
    </location>
</feature>
<dbReference type="Pfam" id="PF15678">
    <property type="entry name" value="SPICE"/>
    <property type="match status" value="1"/>
</dbReference>
<evidence type="ECO:0000256" key="11">
    <source>
        <dbReference type="SAM" id="Coils"/>
    </source>
</evidence>
<dbReference type="GeneID" id="20249608"/>
<evidence type="ECO:0000256" key="9">
    <source>
        <dbReference type="ARBA" id="ARBA00023306"/>
    </source>
</evidence>
<dbReference type="HOGENOM" id="CLU_328804_0_0_1"/>
<dbReference type="GO" id="GO:0005813">
    <property type="term" value="C:centrosome"/>
    <property type="evidence" value="ECO:0007669"/>
    <property type="project" value="TreeGrafter"/>
</dbReference>
<dbReference type="STRING" id="225164.V4BHH1"/>
<feature type="compositionally biased region" description="Acidic residues" evidence="12">
    <location>
        <begin position="175"/>
        <end position="184"/>
    </location>
</feature>
<dbReference type="GO" id="GO:0005814">
    <property type="term" value="C:centriole"/>
    <property type="evidence" value="ECO:0007669"/>
    <property type="project" value="UniProtKB-SubCell"/>
</dbReference>
<evidence type="ECO:0000256" key="6">
    <source>
        <dbReference type="ARBA" id="ARBA00022776"/>
    </source>
</evidence>
<dbReference type="InterPro" id="IPR031387">
    <property type="entry name" value="SPICE1"/>
</dbReference>
<dbReference type="CTD" id="20249608"/>
<keyword evidence="9" id="KW-0131">Cell cycle</keyword>
<comment type="subcellular location">
    <subcellularLocation>
        <location evidence="1">Cytoplasm</location>
        <location evidence="1">Cytoskeleton</location>
        <location evidence="1">Microtubule organizing center</location>
        <location evidence="1">Centrosome</location>
        <location evidence="1">Centriole</location>
    </subcellularLocation>
    <subcellularLocation>
        <location evidence="2">Cytoplasm</location>
        <location evidence="2">Cytoskeleton</location>
        <location evidence="2">Spindle</location>
    </subcellularLocation>
</comment>
<feature type="region of interest" description="Disordered" evidence="12">
    <location>
        <begin position="230"/>
        <end position="268"/>
    </location>
</feature>
<evidence type="ECO:0000313" key="13">
    <source>
        <dbReference type="EMBL" id="ESO88089.1"/>
    </source>
</evidence>
<evidence type="ECO:0000256" key="7">
    <source>
        <dbReference type="ARBA" id="ARBA00023054"/>
    </source>
</evidence>
<feature type="compositionally biased region" description="Polar residues" evidence="12">
    <location>
        <begin position="161"/>
        <end position="170"/>
    </location>
</feature>
<feature type="region of interest" description="Disordered" evidence="12">
    <location>
        <begin position="427"/>
        <end position="458"/>
    </location>
</feature>
<feature type="region of interest" description="Disordered" evidence="12">
    <location>
        <begin position="817"/>
        <end position="844"/>
    </location>
</feature>
<gene>
    <name evidence="13" type="ORF">LOTGIDRAFT_234670</name>
</gene>
<keyword evidence="5" id="KW-0132">Cell division</keyword>
<evidence type="ECO:0000256" key="2">
    <source>
        <dbReference type="ARBA" id="ARBA00004186"/>
    </source>
</evidence>
<evidence type="ECO:0000256" key="5">
    <source>
        <dbReference type="ARBA" id="ARBA00022618"/>
    </source>
</evidence>
<dbReference type="GO" id="GO:0051310">
    <property type="term" value="P:metaphase chromosome alignment"/>
    <property type="evidence" value="ECO:0007669"/>
    <property type="project" value="TreeGrafter"/>
</dbReference>
<proteinExistence type="predicted"/>
<keyword evidence="6" id="KW-0498">Mitosis</keyword>
<dbReference type="OrthoDB" id="6361178at2759"/>
<feature type="coiled-coil region" evidence="11">
    <location>
        <begin position="665"/>
        <end position="692"/>
    </location>
</feature>
<feature type="compositionally biased region" description="Low complexity" evidence="12">
    <location>
        <begin position="625"/>
        <end position="638"/>
    </location>
</feature>
<dbReference type="PANTHER" id="PTHR31167:SF3">
    <property type="entry name" value="SPINDLE AND CENTRIOLE-ASSOCIATED PROTEIN 1"/>
    <property type="match status" value="1"/>
</dbReference>
<sequence>MSFHRISHGVNPSKRPLKKKAVKKKPQWDDTLHDLTTFKATDEDLERRKTAHKSKNHMTYKLQQMRKVNKREENNGQITQNQARQLAIMKEILYDQRQLKSVLDKTDNMMSVVKDLFGDDPKKYKGFPNVTSAPNASGDHTDRNTSLVSGMPEIYTKTEALSDSVMNPTALNDLPDSDSDDDETDNPHPIVYHQQMNLHRFQQFLANEEKNQTLSSIGGQAQLSHNEIGPTQSTQIQGNSGFETPPNEANDSMEIHRPPRSAINDTNKVRKIKSRIRDTSTSSADTSQTQAMNLTDMRKVLESLQDEIAEFEKQTGTKIPAEKQRSDTFTGYTVALVDSVSKLARYLRETDRRLQAEITVREQLTQDVHQMRTIIDALTSDIIVTQEEYGRSQGDFLRYRQQTEQELALLKAALYGIKGPIPTPQLLNSTRTPPQHHPDMHFTDQHQNPETSHLNAASSLPQPNIEQLPLNLRSSIPSHLHDDEAILLSPPVRKTRVHDQLPQTTHQTSTQPLPFQQNRQTSLIDLPSLANSQPTSTTSTLHPSVVNVPRPISLAQRQQNSQLEAFSELSRPSNGVSQGQQNGSPHRQHVELMAMQGGQQQNVIQNGQYRSLPGQVMLHGQPDTQSQNQSLSQSQIPQNSDFMASLASRHPNVSFQGTQRNPMKEEGMKTQIAELNKQHEEAQKRLHVLLVQQQQQKVLLQQDQHQRQLGRGHDQVFQELEASTASGQLSQSLLNQQKDLIKQQQEIAHLLERQSESFANQNNNNADINNAFTQQEMLQQQEYVMRQMHEQMKRIQDQQQSMGFDIHKAELQQETALTPPKRDQPQGDSPFSPPISPISQQSDNYVTLQNQYLTRQPTSRIQVSIPKVDFDKSF</sequence>
<dbReference type="AlphaFoldDB" id="V4BHH1"/>